<feature type="region of interest" description="Disordered" evidence="1">
    <location>
        <begin position="99"/>
        <end position="140"/>
    </location>
</feature>
<sequence>MCNNETSLSNVISYSLQSAASQENDRRTYAAYTAAGKHRPPPQTHYVEKKDSRPNSASSAGAPHPPAPAPAPPAAPEPRRDSRVEGTLTAASLIDAIITHQISQTSTDTRFPPMSRECDNGAPPPPTDRPERPPPERDELLPQHTTSIKLGDLASNIITRDFCSPTHASLIQHNNRRPLASEKLFPHGEAKHAPYLEPVSPPDNHHANRNSSSSSNRGRYGGGGAGAGGGLIDSAYHYVTTRIVEVMRGDDERHLAPDPLPANTYAYPYSALNVSAPTQNSVVAIDGGSSNSGHAPAPPPPVAPEPAPLMSAQYESVSDED</sequence>
<dbReference type="Proteomes" id="UP000653454">
    <property type="component" value="Unassembled WGS sequence"/>
</dbReference>
<feature type="compositionally biased region" description="Pro residues" evidence="1">
    <location>
        <begin position="296"/>
        <end position="307"/>
    </location>
</feature>
<evidence type="ECO:0000313" key="3">
    <source>
        <dbReference type="Proteomes" id="UP000653454"/>
    </source>
</evidence>
<comment type="caution">
    <text evidence="2">The sequence shown here is derived from an EMBL/GenBank/DDBJ whole genome shotgun (WGS) entry which is preliminary data.</text>
</comment>
<evidence type="ECO:0000256" key="1">
    <source>
        <dbReference type="SAM" id="MobiDB-lite"/>
    </source>
</evidence>
<feature type="region of interest" description="Disordered" evidence="1">
    <location>
        <begin position="31"/>
        <end position="84"/>
    </location>
</feature>
<feature type="compositionally biased region" description="Basic and acidic residues" evidence="1">
    <location>
        <begin position="128"/>
        <end position="140"/>
    </location>
</feature>
<accession>A0A8S4FCC6</accession>
<organism evidence="2 3">
    <name type="scientific">Plutella xylostella</name>
    <name type="common">Diamondback moth</name>
    <name type="synonym">Plutella maculipennis</name>
    <dbReference type="NCBI Taxonomy" id="51655"/>
    <lineage>
        <taxon>Eukaryota</taxon>
        <taxon>Metazoa</taxon>
        <taxon>Ecdysozoa</taxon>
        <taxon>Arthropoda</taxon>
        <taxon>Hexapoda</taxon>
        <taxon>Insecta</taxon>
        <taxon>Pterygota</taxon>
        <taxon>Neoptera</taxon>
        <taxon>Endopterygota</taxon>
        <taxon>Lepidoptera</taxon>
        <taxon>Glossata</taxon>
        <taxon>Ditrysia</taxon>
        <taxon>Yponomeutoidea</taxon>
        <taxon>Plutellidae</taxon>
        <taxon>Plutella</taxon>
    </lineage>
</organism>
<feature type="compositionally biased region" description="Polar residues" evidence="1">
    <location>
        <begin position="100"/>
        <end position="109"/>
    </location>
</feature>
<gene>
    <name evidence="2" type="ORF">PLXY2_LOCUS8508</name>
</gene>
<name>A0A8S4FCC6_PLUXY</name>
<feature type="compositionally biased region" description="Polar residues" evidence="1">
    <location>
        <begin position="282"/>
        <end position="293"/>
    </location>
</feature>
<feature type="region of interest" description="Disordered" evidence="1">
    <location>
        <begin position="282"/>
        <end position="321"/>
    </location>
</feature>
<proteinExistence type="predicted"/>
<reference evidence="2" key="1">
    <citation type="submission" date="2020-11" db="EMBL/GenBank/DDBJ databases">
        <authorList>
            <person name="Whiteford S."/>
        </authorList>
    </citation>
    <scope>NUCLEOTIDE SEQUENCE</scope>
</reference>
<protein>
    <submittedName>
        <fullName evidence="2">(diamondback moth) hypothetical protein</fullName>
    </submittedName>
</protein>
<keyword evidence="3" id="KW-1185">Reference proteome</keyword>
<evidence type="ECO:0000313" key="2">
    <source>
        <dbReference type="EMBL" id="CAG9126077.1"/>
    </source>
</evidence>
<dbReference type="EMBL" id="CAJHNJ030000032">
    <property type="protein sequence ID" value="CAG9126077.1"/>
    <property type="molecule type" value="Genomic_DNA"/>
</dbReference>
<dbReference type="AlphaFoldDB" id="A0A8S4FCC6"/>
<feature type="region of interest" description="Disordered" evidence="1">
    <location>
        <begin position="192"/>
        <end position="222"/>
    </location>
</feature>
<feature type="compositionally biased region" description="Pro residues" evidence="1">
    <location>
        <begin position="63"/>
        <end position="76"/>
    </location>
</feature>
<feature type="compositionally biased region" description="Low complexity" evidence="1">
    <location>
        <begin position="209"/>
        <end position="218"/>
    </location>
</feature>